<sequence length="458" mass="49916">MSGLSLRSRLFVLIILPLTAISALAGVARFVMAEETSQRLYDNTLLAVALTISRDVVLSEGDVLTEQLLDSLTQALGDPVYYRIEGPEGRFVTGYSDAPKRPEGAEVLSGIPFFYDAMSFEEPVRVVTLREFIAEPQFGGWVTVDVWQTVNQRSALSLSLLMQSVILMAIVVAAAALLVWFGINRGLRPLLNLRDAVAQRSPDDLGPIRRTVPKEVRSLVAAMNSLFARLSEAFTLRDAFISDAAHQLRNPVAAIQAQAEAATTAPSEEELRVRVEELAETARRTGRLTQQLLSMEKARGRAAINKSQAVNVRALSETLVKRFAERELRRGVSVSFQMSGEERPVLGDPVMLSEAIENLLDNAGKYGCPDGGEVELLVEFDDSEVVVRVSDSGPGIPEDQRERVFDRFFRMSEDASGGCGLGLAIVRQVAEVHGGSARVAESTGGGAVEIRLPIPRHT</sequence>
<evidence type="ECO:0000313" key="15">
    <source>
        <dbReference type="Proteomes" id="UP000005713"/>
    </source>
</evidence>
<dbReference type="SUPFAM" id="SSF55874">
    <property type="entry name" value="ATPase domain of HSP90 chaperone/DNA topoisomerase II/histidine kinase"/>
    <property type="match status" value="1"/>
</dbReference>
<dbReference type="PROSITE" id="PS50885">
    <property type="entry name" value="HAMP"/>
    <property type="match status" value="1"/>
</dbReference>
<keyword evidence="4" id="KW-0597">Phosphoprotein</keyword>
<dbReference type="Pfam" id="PF00512">
    <property type="entry name" value="HisKA"/>
    <property type="match status" value="1"/>
</dbReference>
<organism evidence="14 15">
    <name type="scientific">Sagittula stellata (strain ATCC 700073 / DSM 11524 / E-37)</name>
    <dbReference type="NCBI Taxonomy" id="388399"/>
    <lineage>
        <taxon>Bacteria</taxon>
        <taxon>Pseudomonadati</taxon>
        <taxon>Pseudomonadota</taxon>
        <taxon>Alphaproteobacteria</taxon>
        <taxon>Rhodobacterales</taxon>
        <taxon>Roseobacteraceae</taxon>
        <taxon>Sagittula</taxon>
    </lineage>
</organism>
<dbReference type="Gene3D" id="3.30.565.10">
    <property type="entry name" value="Histidine kinase-like ATPase, C-terminal domain"/>
    <property type="match status" value="1"/>
</dbReference>
<dbReference type="InterPro" id="IPR036097">
    <property type="entry name" value="HisK_dim/P_sf"/>
</dbReference>
<dbReference type="Pfam" id="PF02518">
    <property type="entry name" value="HATPase_c"/>
    <property type="match status" value="1"/>
</dbReference>
<proteinExistence type="predicted"/>
<keyword evidence="7" id="KW-0418">Kinase</keyword>
<dbReference type="SUPFAM" id="SSF47384">
    <property type="entry name" value="Homodimeric domain of signal transducing histidine kinase"/>
    <property type="match status" value="1"/>
</dbReference>
<dbReference type="Gene3D" id="1.10.287.130">
    <property type="match status" value="1"/>
</dbReference>
<keyword evidence="6 11" id="KW-0812">Transmembrane</keyword>
<keyword evidence="10 11" id="KW-0472">Membrane</keyword>
<evidence type="ECO:0000256" key="10">
    <source>
        <dbReference type="ARBA" id="ARBA00023136"/>
    </source>
</evidence>
<dbReference type="EC" id="2.7.13.3" evidence="3"/>
<dbReference type="GO" id="GO:0005886">
    <property type="term" value="C:plasma membrane"/>
    <property type="evidence" value="ECO:0007669"/>
    <property type="project" value="TreeGrafter"/>
</dbReference>
<reference evidence="14 15" key="1">
    <citation type="submission" date="2006-06" db="EMBL/GenBank/DDBJ databases">
        <authorList>
            <person name="Moran M.A."/>
            <person name="Ferriera S."/>
            <person name="Johnson J."/>
            <person name="Kravitz S."/>
            <person name="Beeson K."/>
            <person name="Sutton G."/>
            <person name="Rogers Y.-H."/>
            <person name="Friedman R."/>
            <person name="Frazier M."/>
            <person name="Venter J.C."/>
        </authorList>
    </citation>
    <scope>NUCLEOTIDE SEQUENCE [LARGE SCALE GENOMIC DNA]</scope>
    <source>
        <strain evidence="14 15">E-37</strain>
    </source>
</reference>
<dbReference type="InterPro" id="IPR005467">
    <property type="entry name" value="His_kinase_dom"/>
</dbReference>
<dbReference type="SMART" id="SM00388">
    <property type="entry name" value="HisKA"/>
    <property type="match status" value="1"/>
</dbReference>
<dbReference type="CDD" id="cd00075">
    <property type="entry name" value="HATPase"/>
    <property type="match status" value="1"/>
</dbReference>
<dbReference type="AlphaFoldDB" id="A3K7R6"/>
<dbReference type="SMART" id="SM00387">
    <property type="entry name" value="HATPase_c"/>
    <property type="match status" value="1"/>
</dbReference>
<dbReference type="Pfam" id="PF08521">
    <property type="entry name" value="2CSK_N"/>
    <property type="match status" value="1"/>
</dbReference>
<dbReference type="PROSITE" id="PS50109">
    <property type="entry name" value="HIS_KIN"/>
    <property type="match status" value="1"/>
</dbReference>
<dbReference type="InterPro" id="IPR036890">
    <property type="entry name" value="HATPase_C_sf"/>
</dbReference>
<gene>
    <name evidence="14" type="ORF">SSE37_02335</name>
</gene>
<evidence type="ECO:0000256" key="5">
    <source>
        <dbReference type="ARBA" id="ARBA00022679"/>
    </source>
</evidence>
<evidence type="ECO:0000256" key="4">
    <source>
        <dbReference type="ARBA" id="ARBA00022553"/>
    </source>
</evidence>
<evidence type="ECO:0000313" key="14">
    <source>
        <dbReference type="EMBL" id="EBA06688.1"/>
    </source>
</evidence>
<dbReference type="InterPro" id="IPR050428">
    <property type="entry name" value="TCS_sensor_his_kinase"/>
</dbReference>
<name>A3K7R6_SAGS3</name>
<dbReference type="PANTHER" id="PTHR45436:SF1">
    <property type="entry name" value="SENSOR PROTEIN QSEC"/>
    <property type="match status" value="1"/>
</dbReference>
<dbReference type="InterPro" id="IPR003661">
    <property type="entry name" value="HisK_dim/P_dom"/>
</dbReference>
<keyword evidence="15" id="KW-1185">Reference proteome</keyword>
<evidence type="ECO:0000256" key="6">
    <source>
        <dbReference type="ARBA" id="ARBA00022692"/>
    </source>
</evidence>
<evidence type="ECO:0000259" key="13">
    <source>
        <dbReference type="PROSITE" id="PS50885"/>
    </source>
</evidence>
<dbReference type="InterPro" id="IPR003660">
    <property type="entry name" value="HAMP_dom"/>
</dbReference>
<dbReference type="Proteomes" id="UP000005713">
    <property type="component" value="Unassembled WGS sequence"/>
</dbReference>
<comment type="subcellular location">
    <subcellularLocation>
        <location evidence="2">Membrane</location>
    </subcellularLocation>
</comment>
<dbReference type="RefSeq" id="WP_005861837.1">
    <property type="nucleotide sequence ID" value="NZ_AAYA01000013.1"/>
</dbReference>
<evidence type="ECO:0000256" key="8">
    <source>
        <dbReference type="ARBA" id="ARBA00022989"/>
    </source>
</evidence>
<dbReference type="eggNOG" id="COG2205">
    <property type="taxonomic scope" value="Bacteria"/>
</dbReference>
<feature type="domain" description="HAMP" evidence="13">
    <location>
        <begin position="184"/>
        <end position="235"/>
    </location>
</feature>
<dbReference type="InterPro" id="IPR013727">
    <property type="entry name" value="2CSK_N"/>
</dbReference>
<feature type="domain" description="Histidine kinase" evidence="12">
    <location>
        <begin position="243"/>
        <end position="456"/>
    </location>
</feature>
<evidence type="ECO:0000256" key="2">
    <source>
        <dbReference type="ARBA" id="ARBA00004370"/>
    </source>
</evidence>
<dbReference type="GO" id="GO:0000155">
    <property type="term" value="F:phosphorelay sensor kinase activity"/>
    <property type="evidence" value="ECO:0007669"/>
    <property type="project" value="InterPro"/>
</dbReference>
<evidence type="ECO:0000259" key="12">
    <source>
        <dbReference type="PROSITE" id="PS50109"/>
    </source>
</evidence>
<protein>
    <recommendedName>
        <fullName evidence="3">histidine kinase</fullName>
        <ecNumber evidence="3">2.7.13.3</ecNumber>
    </recommendedName>
</protein>
<dbReference type="InterPro" id="IPR004358">
    <property type="entry name" value="Sig_transdc_His_kin-like_C"/>
</dbReference>
<feature type="transmembrane region" description="Helical" evidence="11">
    <location>
        <begin position="160"/>
        <end position="183"/>
    </location>
</feature>
<keyword evidence="5" id="KW-0808">Transferase</keyword>
<accession>A3K7R6</accession>
<evidence type="ECO:0000256" key="1">
    <source>
        <dbReference type="ARBA" id="ARBA00000085"/>
    </source>
</evidence>
<comment type="caution">
    <text evidence="14">The sequence shown here is derived from an EMBL/GenBank/DDBJ whole genome shotgun (WGS) entry which is preliminary data.</text>
</comment>
<dbReference type="PRINTS" id="PR00344">
    <property type="entry name" value="BCTRLSENSOR"/>
</dbReference>
<dbReference type="PANTHER" id="PTHR45436">
    <property type="entry name" value="SENSOR HISTIDINE KINASE YKOH"/>
    <property type="match status" value="1"/>
</dbReference>
<dbReference type="InterPro" id="IPR003594">
    <property type="entry name" value="HATPase_dom"/>
</dbReference>
<dbReference type="EMBL" id="AAYA01000013">
    <property type="protein sequence ID" value="EBA06688.1"/>
    <property type="molecule type" value="Genomic_DNA"/>
</dbReference>
<evidence type="ECO:0000256" key="7">
    <source>
        <dbReference type="ARBA" id="ARBA00022777"/>
    </source>
</evidence>
<keyword evidence="8 11" id="KW-1133">Transmembrane helix</keyword>
<evidence type="ECO:0000256" key="11">
    <source>
        <dbReference type="SAM" id="Phobius"/>
    </source>
</evidence>
<keyword evidence="9" id="KW-0902">Two-component regulatory system</keyword>
<evidence type="ECO:0000256" key="9">
    <source>
        <dbReference type="ARBA" id="ARBA00023012"/>
    </source>
</evidence>
<evidence type="ECO:0000256" key="3">
    <source>
        <dbReference type="ARBA" id="ARBA00012438"/>
    </source>
</evidence>
<dbReference type="OrthoDB" id="913606at2"/>
<comment type="catalytic activity">
    <reaction evidence="1">
        <text>ATP + protein L-histidine = ADP + protein N-phospho-L-histidine.</text>
        <dbReference type="EC" id="2.7.13.3"/>
    </reaction>
</comment>